<evidence type="ECO:0000256" key="1">
    <source>
        <dbReference type="ARBA" id="ARBA00000971"/>
    </source>
</evidence>
<protein>
    <recommendedName>
        <fullName evidence="4">Parvulin-like PPIase</fullName>
        <ecNumber evidence="3">5.2.1.8</ecNumber>
    </recommendedName>
    <alternativeName>
        <fullName evidence="8">Peptidyl-prolyl cis-trans isomerase plp</fullName>
    </alternativeName>
    <alternativeName>
        <fullName evidence="9">Rotamase plp</fullName>
    </alternativeName>
</protein>
<keyword evidence="15" id="KW-1185">Reference proteome</keyword>
<keyword evidence="7 10" id="KW-0413">Isomerase</keyword>
<dbReference type="EC" id="5.2.1.8" evidence="3"/>
<dbReference type="EMBL" id="LANP01000011">
    <property type="protein sequence ID" value="KJV56278.1"/>
    <property type="molecule type" value="Genomic_DNA"/>
</dbReference>
<comment type="caution">
    <text evidence="14">The sequence shown here is derived from an EMBL/GenBank/DDBJ whole genome shotgun (WGS) entry which is preliminary data.</text>
</comment>
<name>A0A0F3MKG7_9RICK</name>
<evidence type="ECO:0000313" key="14">
    <source>
        <dbReference type="EMBL" id="KJV56278.1"/>
    </source>
</evidence>
<evidence type="ECO:0000256" key="9">
    <source>
        <dbReference type="ARBA" id="ARBA00031484"/>
    </source>
</evidence>
<feature type="compositionally biased region" description="Polar residues" evidence="11">
    <location>
        <begin position="289"/>
        <end position="305"/>
    </location>
</feature>
<evidence type="ECO:0000256" key="2">
    <source>
        <dbReference type="ARBA" id="ARBA00007656"/>
    </source>
</evidence>
<dbReference type="GO" id="GO:0003755">
    <property type="term" value="F:peptidyl-prolyl cis-trans isomerase activity"/>
    <property type="evidence" value="ECO:0007669"/>
    <property type="project" value="UniProtKB-KW"/>
</dbReference>
<dbReference type="PROSITE" id="PS51257">
    <property type="entry name" value="PROKAR_LIPOPROTEIN"/>
    <property type="match status" value="1"/>
</dbReference>
<comment type="catalytic activity">
    <reaction evidence="1">
        <text>[protein]-peptidylproline (omega=180) = [protein]-peptidylproline (omega=0)</text>
        <dbReference type="Rhea" id="RHEA:16237"/>
        <dbReference type="Rhea" id="RHEA-COMP:10747"/>
        <dbReference type="Rhea" id="RHEA-COMP:10748"/>
        <dbReference type="ChEBI" id="CHEBI:83833"/>
        <dbReference type="ChEBI" id="CHEBI:83834"/>
        <dbReference type="EC" id="5.2.1.8"/>
    </reaction>
</comment>
<feature type="region of interest" description="Disordered" evidence="11">
    <location>
        <begin position="282"/>
        <end position="327"/>
    </location>
</feature>
<dbReference type="PATRIC" id="fig|1359168.3.peg.126"/>
<keyword evidence="6 10" id="KW-0697">Rotamase</keyword>
<feature type="chain" id="PRO_5007767601" description="Parvulin-like PPIase" evidence="12">
    <location>
        <begin position="24"/>
        <end position="327"/>
    </location>
</feature>
<dbReference type="Gene3D" id="3.10.50.40">
    <property type="match status" value="1"/>
</dbReference>
<dbReference type="STRING" id="1359168.OCHUTO_0541"/>
<evidence type="ECO:0000259" key="13">
    <source>
        <dbReference type="PROSITE" id="PS50198"/>
    </source>
</evidence>
<dbReference type="RefSeq" id="WP_045797236.1">
    <property type="nucleotide sequence ID" value="NZ_LANP01000011.1"/>
</dbReference>
<sequence>MIKNLITNVSIATALLLATSCQAQDINQGKVVVNNKVNQLTEQGNKIVVAYNNKQVSISDIASYFNETVGNFYAYSLQQQQALIKAYVMDKLLEEEVKKLNIENDVTFQEALKMLKRALAVQILLKKNVPTLKEDEYPFFQKQFSSTKVKISHIVLSNQEKAQEIKDKLNKGESFEKIAKEESLDKETKENGGVIERWFFQGDLPESVFALQEGGISEPIQFSKGTWQLIKLNSKAPHIPSKEEVDEYTFNLRAEKYATALYDAANVKIITDALNNIEKSETSADKQIAQDSAENSVSMKTDLNESSIKKKSSNTKKFLTKNLMQKE</sequence>
<organism evidence="14 15">
    <name type="scientific">Orientia chuto str. Dubai</name>
    <dbReference type="NCBI Taxonomy" id="1359168"/>
    <lineage>
        <taxon>Bacteria</taxon>
        <taxon>Pseudomonadati</taxon>
        <taxon>Pseudomonadota</taxon>
        <taxon>Alphaproteobacteria</taxon>
        <taxon>Rickettsiales</taxon>
        <taxon>Rickettsiaceae</taxon>
        <taxon>Rickettsieae</taxon>
        <taxon>Orientia</taxon>
    </lineage>
</organism>
<dbReference type="AlphaFoldDB" id="A0A0F3MKG7"/>
<feature type="domain" description="PpiC" evidence="13">
    <location>
        <begin position="146"/>
        <end position="225"/>
    </location>
</feature>
<proteinExistence type="inferred from homology"/>
<evidence type="ECO:0000256" key="6">
    <source>
        <dbReference type="ARBA" id="ARBA00023110"/>
    </source>
</evidence>
<evidence type="ECO:0000256" key="5">
    <source>
        <dbReference type="ARBA" id="ARBA00022729"/>
    </source>
</evidence>
<dbReference type="InterPro" id="IPR000297">
    <property type="entry name" value="PPIase_PpiC"/>
</dbReference>
<dbReference type="Pfam" id="PF00639">
    <property type="entry name" value="Rotamase"/>
    <property type="match status" value="1"/>
</dbReference>
<feature type="signal peptide" evidence="12">
    <location>
        <begin position="1"/>
        <end position="23"/>
    </location>
</feature>
<evidence type="ECO:0000256" key="3">
    <source>
        <dbReference type="ARBA" id="ARBA00013194"/>
    </source>
</evidence>
<evidence type="ECO:0000256" key="10">
    <source>
        <dbReference type="PROSITE-ProRule" id="PRU00278"/>
    </source>
</evidence>
<comment type="similarity">
    <text evidence="2">Belongs to the PpiC/parvulin rotamase family.</text>
</comment>
<dbReference type="SUPFAM" id="SSF109998">
    <property type="entry name" value="Triger factor/SurA peptide-binding domain-like"/>
    <property type="match status" value="1"/>
</dbReference>
<dbReference type="PANTHER" id="PTHR47245">
    <property type="entry name" value="PEPTIDYLPROLYL ISOMERASE"/>
    <property type="match status" value="1"/>
</dbReference>
<evidence type="ECO:0000256" key="11">
    <source>
        <dbReference type="SAM" id="MobiDB-lite"/>
    </source>
</evidence>
<reference evidence="14 15" key="1">
    <citation type="submission" date="2015-02" db="EMBL/GenBank/DDBJ databases">
        <title>Genome Sequencing of Rickettsiales.</title>
        <authorList>
            <person name="Daugherty S.C."/>
            <person name="Su Q."/>
            <person name="Abolude K."/>
            <person name="Beier-Sexton M."/>
            <person name="Carlyon J.A."/>
            <person name="Carter R."/>
            <person name="Day N.P."/>
            <person name="Dumler S.J."/>
            <person name="Dyachenko V."/>
            <person name="Godinez A."/>
            <person name="Kurtti T.J."/>
            <person name="Lichay M."/>
            <person name="Mullins K.E."/>
            <person name="Ott S."/>
            <person name="Pappas-Brown V."/>
            <person name="Paris D.H."/>
            <person name="Patel P."/>
            <person name="Richards A.L."/>
            <person name="Sadzewicz L."/>
            <person name="Sears K."/>
            <person name="Seidman D."/>
            <person name="Sengamalay N."/>
            <person name="Stenos J."/>
            <person name="Tallon L.J."/>
            <person name="Vincent G."/>
            <person name="Fraser C.M."/>
            <person name="Munderloh U."/>
            <person name="Dunning-Hotopp J.C."/>
        </authorList>
    </citation>
    <scope>NUCLEOTIDE SEQUENCE [LARGE SCALE GENOMIC DNA]</scope>
    <source>
        <strain evidence="14 15">Fuller</strain>
    </source>
</reference>
<dbReference type="InterPro" id="IPR027304">
    <property type="entry name" value="Trigger_fact/SurA_dom_sf"/>
</dbReference>
<gene>
    <name evidence="14" type="ORF">OCHUTO_0541</name>
</gene>
<dbReference type="Proteomes" id="UP000033616">
    <property type="component" value="Unassembled WGS sequence"/>
</dbReference>
<evidence type="ECO:0000256" key="7">
    <source>
        <dbReference type="ARBA" id="ARBA00023235"/>
    </source>
</evidence>
<evidence type="ECO:0000256" key="4">
    <source>
        <dbReference type="ARBA" id="ARBA00018370"/>
    </source>
</evidence>
<evidence type="ECO:0000256" key="12">
    <source>
        <dbReference type="SAM" id="SignalP"/>
    </source>
</evidence>
<dbReference type="SUPFAM" id="SSF54534">
    <property type="entry name" value="FKBP-like"/>
    <property type="match status" value="1"/>
</dbReference>
<keyword evidence="5 12" id="KW-0732">Signal</keyword>
<accession>A0A0F3MKG7</accession>
<dbReference type="OrthoDB" id="14196at2"/>
<dbReference type="InterPro" id="IPR046357">
    <property type="entry name" value="PPIase_dom_sf"/>
</dbReference>
<dbReference type="PANTHER" id="PTHR47245:SF1">
    <property type="entry name" value="FOLDASE PROTEIN PRSA"/>
    <property type="match status" value="1"/>
</dbReference>
<dbReference type="InterPro" id="IPR050245">
    <property type="entry name" value="PrsA_foldase"/>
</dbReference>
<evidence type="ECO:0000256" key="8">
    <source>
        <dbReference type="ARBA" id="ARBA00030642"/>
    </source>
</evidence>
<dbReference type="PROSITE" id="PS50198">
    <property type="entry name" value="PPIC_PPIASE_2"/>
    <property type="match status" value="1"/>
</dbReference>
<evidence type="ECO:0000313" key="15">
    <source>
        <dbReference type="Proteomes" id="UP000033616"/>
    </source>
</evidence>